<gene>
    <name evidence="1" type="ORF">DSL64_28565</name>
</gene>
<comment type="caution">
    <text evidence="1">The sequence shown here is derived from an EMBL/GenBank/DDBJ whole genome shotgun (WGS) entry which is preliminary data.</text>
</comment>
<dbReference type="AlphaFoldDB" id="A0A3D8Y339"/>
<name>A0A3D8Y339_9BACT</name>
<protein>
    <submittedName>
        <fullName evidence="1">Uncharacterized protein</fullName>
    </submittedName>
</protein>
<evidence type="ECO:0000313" key="2">
    <source>
        <dbReference type="Proteomes" id="UP000256373"/>
    </source>
</evidence>
<dbReference type="Proteomes" id="UP000256373">
    <property type="component" value="Unassembled WGS sequence"/>
</dbReference>
<sequence length="89" mass="9978">MKPSGKSQLKYHQHIGLQSKSSIISAGILLIVSAVRLKPVTTTSSENSIACKGKYRTIRPVYPEIAAWTDSIYFQNPEFDEQETEKHQA</sequence>
<evidence type="ECO:0000313" key="1">
    <source>
        <dbReference type="EMBL" id="REA55054.1"/>
    </source>
</evidence>
<dbReference type="EMBL" id="QNUL01000051">
    <property type="protein sequence ID" value="REA55054.1"/>
    <property type="molecule type" value="Genomic_DNA"/>
</dbReference>
<keyword evidence="2" id="KW-1185">Reference proteome</keyword>
<proteinExistence type="predicted"/>
<accession>A0A3D8Y339</accession>
<organism evidence="1 2">
    <name type="scientific">Dyadobacter luteus</name>
    <dbReference type="NCBI Taxonomy" id="2259619"/>
    <lineage>
        <taxon>Bacteria</taxon>
        <taxon>Pseudomonadati</taxon>
        <taxon>Bacteroidota</taxon>
        <taxon>Cytophagia</taxon>
        <taxon>Cytophagales</taxon>
        <taxon>Spirosomataceae</taxon>
        <taxon>Dyadobacter</taxon>
    </lineage>
</organism>
<reference evidence="1 2" key="1">
    <citation type="submission" date="2018-07" db="EMBL/GenBank/DDBJ databases">
        <title>Dyadobacter roseus sp. nov., isolated from rose rhizosphere soil.</title>
        <authorList>
            <person name="Chen L."/>
        </authorList>
    </citation>
    <scope>NUCLEOTIDE SEQUENCE [LARGE SCALE GENOMIC DNA]</scope>
    <source>
        <strain evidence="1 2">RS19</strain>
    </source>
</reference>